<comment type="caution">
    <text evidence="7">The sequence shown here is derived from an EMBL/GenBank/DDBJ whole genome shotgun (WGS) entry which is preliminary data.</text>
</comment>
<dbReference type="InterPro" id="IPR043428">
    <property type="entry name" value="LivM-like"/>
</dbReference>
<evidence type="ECO:0000256" key="6">
    <source>
        <dbReference type="SAM" id="Phobius"/>
    </source>
</evidence>
<reference evidence="8" key="1">
    <citation type="submission" date="2017-07" db="EMBL/GenBank/DDBJ databases">
        <title>Draft genome sequence of Effusibacillus lacus strain skLN1.</title>
        <authorList>
            <person name="Watanabe M."/>
            <person name="Kojima H."/>
            <person name="Fukui M."/>
        </authorList>
    </citation>
    <scope>NUCLEOTIDE SEQUENCE [LARGE SCALE GENOMIC DNA]</scope>
    <source>
        <strain evidence="8">skLN1</strain>
    </source>
</reference>
<dbReference type="EMBL" id="BDUF01000033">
    <property type="protein sequence ID" value="GAX89857.1"/>
    <property type="molecule type" value="Genomic_DNA"/>
</dbReference>
<keyword evidence="4 6" id="KW-1133">Transmembrane helix</keyword>
<keyword evidence="5 6" id="KW-0472">Membrane</keyword>
<dbReference type="GO" id="GO:0005886">
    <property type="term" value="C:plasma membrane"/>
    <property type="evidence" value="ECO:0007669"/>
    <property type="project" value="UniProtKB-SubCell"/>
</dbReference>
<feature type="transmembrane region" description="Helical" evidence="6">
    <location>
        <begin position="38"/>
        <end position="58"/>
    </location>
</feature>
<dbReference type="AlphaFoldDB" id="A0A292YGU1"/>
<name>A0A292YGU1_9BACL</name>
<dbReference type="PANTHER" id="PTHR30482">
    <property type="entry name" value="HIGH-AFFINITY BRANCHED-CHAIN AMINO ACID TRANSPORT SYSTEM PERMEASE"/>
    <property type="match status" value="1"/>
</dbReference>
<evidence type="ECO:0000256" key="1">
    <source>
        <dbReference type="ARBA" id="ARBA00004651"/>
    </source>
</evidence>
<dbReference type="NCBIfam" id="TIGR03408">
    <property type="entry name" value="urea_trans_UrtC"/>
    <property type="match status" value="1"/>
</dbReference>
<feature type="transmembrane region" description="Helical" evidence="6">
    <location>
        <begin position="191"/>
        <end position="211"/>
    </location>
</feature>
<evidence type="ECO:0000313" key="7">
    <source>
        <dbReference type="EMBL" id="GAX89857.1"/>
    </source>
</evidence>
<dbReference type="CDD" id="cd06581">
    <property type="entry name" value="TM_PBP1_LivM_like"/>
    <property type="match status" value="1"/>
</dbReference>
<keyword evidence="3 6" id="KW-0812">Transmembrane</keyword>
<proteinExistence type="predicted"/>
<feature type="transmembrane region" description="Helical" evidence="6">
    <location>
        <begin position="278"/>
        <end position="299"/>
    </location>
</feature>
<feature type="transmembrane region" description="Helical" evidence="6">
    <location>
        <begin position="14"/>
        <end position="31"/>
    </location>
</feature>
<comment type="subcellular location">
    <subcellularLocation>
        <location evidence="1">Cell membrane</location>
        <topology evidence="1">Multi-pass membrane protein</topology>
    </subcellularLocation>
</comment>
<protein>
    <submittedName>
        <fullName evidence="7">Urea ABC transporter permease subunit UrtC</fullName>
    </submittedName>
</protein>
<evidence type="ECO:0000256" key="2">
    <source>
        <dbReference type="ARBA" id="ARBA00022475"/>
    </source>
</evidence>
<keyword evidence="8" id="KW-1185">Reference proteome</keyword>
<dbReference type="GO" id="GO:0015658">
    <property type="term" value="F:branched-chain amino acid transmembrane transporter activity"/>
    <property type="evidence" value="ECO:0007669"/>
    <property type="project" value="InterPro"/>
</dbReference>
<sequence>MSQLLNSSWSQKRYFLWIALILLMALAPIFLSEFRLNLLGKFLALAILAIGMDLIWGYTGILSLGHGVFFGLGAYCMAMYLKLEASGDRLPDFMSWSGLEEMPWFWVPFGNPLFAILAAILLPMALAGLLGYFTFRNRIKGVFFSILSQAVVIVVVTLFIGQQAFTGGTNGITNFKTVFGFPLFSPPVQMFLYYLTLLVLIGVFILCRKLIAGRTGKILVAIRDGENRVRFSGYNPTTYKVFVYVLSAGLAGLAGILFVLQVGIISPAMMGIIPSVEMVLWVAIGGRGTLIGAIIGTVLTNGAKSFFSESFPDIWLYFLGALFVTVVLFLPNGIVGLFANLKENLYRKKAVKEVYEHHSLHPEHNG</sequence>
<dbReference type="InterPro" id="IPR017778">
    <property type="entry name" value="ABC_transptr_urea_perm_UrtC"/>
</dbReference>
<feature type="transmembrane region" description="Helical" evidence="6">
    <location>
        <begin position="141"/>
        <end position="160"/>
    </location>
</feature>
<gene>
    <name evidence="7" type="ORF">EFBL_1482</name>
</gene>
<organism evidence="7 8">
    <name type="scientific">Effusibacillus lacus</name>
    <dbReference type="NCBI Taxonomy" id="1348429"/>
    <lineage>
        <taxon>Bacteria</taxon>
        <taxon>Bacillati</taxon>
        <taxon>Bacillota</taxon>
        <taxon>Bacilli</taxon>
        <taxon>Bacillales</taxon>
        <taxon>Alicyclobacillaceae</taxon>
        <taxon>Effusibacillus</taxon>
    </lineage>
</organism>
<accession>A0A292YGU1</accession>
<feature type="transmembrane region" description="Helical" evidence="6">
    <location>
        <begin position="241"/>
        <end position="266"/>
    </location>
</feature>
<evidence type="ECO:0000256" key="4">
    <source>
        <dbReference type="ARBA" id="ARBA00022989"/>
    </source>
</evidence>
<evidence type="ECO:0000313" key="8">
    <source>
        <dbReference type="Proteomes" id="UP000217785"/>
    </source>
</evidence>
<feature type="transmembrane region" description="Helical" evidence="6">
    <location>
        <begin position="314"/>
        <end position="339"/>
    </location>
</feature>
<dbReference type="PANTHER" id="PTHR30482:SF4">
    <property type="entry name" value="SLR1201 PROTEIN"/>
    <property type="match status" value="1"/>
</dbReference>
<evidence type="ECO:0000256" key="3">
    <source>
        <dbReference type="ARBA" id="ARBA00022692"/>
    </source>
</evidence>
<evidence type="ECO:0000256" key="5">
    <source>
        <dbReference type="ARBA" id="ARBA00023136"/>
    </source>
</evidence>
<dbReference type="Proteomes" id="UP000217785">
    <property type="component" value="Unassembled WGS sequence"/>
</dbReference>
<dbReference type="InterPro" id="IPR001851">
    <property type="entry name" value="ABC_transp_permease"/>
</dbReference>
<keyword evidence="2" id="KW-1003">Cell membrane</keyword>
<feature type="transmembrane region" description="Helical" evidence="6">
    <location>
        <begin position="104"/>
        <end position="135"/>
    </location>
</feature>
<dbReference type="Pfam" id="PF02653">
    <property type="entry name" value="BPD_transp_2"/>
    <property type="match status" value="1"/>
</dbReference>